<feature type="region of interest" description="Disordered" evidence="1">
    <location>
        <begin position="1"/>
        <end position="24"/>
    </location>
</feature>
<keyword evidence="4" id="KW-1185">Reference proteome</keyword>
<protein>
    <submittedName>
        <fullName evidence="3">DUF397 domain-containing protein</fullName>
    </submittedName>
</protein>
<reference evidence="3" key="1">
    <citation type="submission" date="2021-10" db="EMBL/GenBank/DDBJ databases">
        <title>Streptomyces nigrumlapis sp.nov.,an antimicrobial producing actinobacterium isolated from Black Gobi rocks.</title>
        <authorList>
            <person name="Wen Y."/>
            <person name="Zhang W."/>
            <person name="Liu X.G."/>
        </authorList>
    </citation>
    <scope>NUCLEOTIDE SEQUENCE</scope>
    <source>
        <strain evidence="3">ST13-2-2</strain>
    </source>
</reference>
<evidence type="ECO:0000313" key="3">
    <source>
        <dbReference type="EMBL" id="UQA91462.1"/>
    </source>
</evidence>
<sequence>MSTTANPRPEPAWRKSSYSSGGGNCVEVASAGPGTVAVRDSKNPTQTPLCFSSTTFTAFLLMVNSHTEF</sequence>
<name>A0ABY4M1W0_9ACTN</name>
<evidence type="ECO:0000256" key="1">
    <source>
        <dbReference type="SAM" id="MobiDB-lite"/>
    </source>
</evidence>
<accession>A0ABY4M1W0</accession>
<gene>
    <name evidence="3" type="ORF">K9S39_05835</name>
</gene>
<evidence type="ECO:0000259" key="2">
    <source>
        <dbReference type="Pfam" id="PF04149"/>
    </source>
</evidence>
<proteinExistence type="predicted"/>
<dbReference type="RefSeq" id="WP_248862288.1">
    <property type="nucleotide sequence ID" value="NZ_CP086322.1"/>
</dbReference>
<dbReference type="Pfam" id="PF04149">
    <property type="entry name" value="DUF397"/>
    <property type="match status" value="1"/>
</dbReference>
<evidence type="ECO:0000313" key="4">
    <source>
        <dbReference type="Proteomes" id="UP000830115"/>
    </source>
</evidence>
<dbReference type="Proteomes" id="UP000830115">
    <property type="component" value="Chromosome"/>
</dbReference>
<feature type="domain" description="DUF397" evidence="2">
    <location>
        <begin position="12"/>
        <end position="63"/>
    </location>
</feature>
<dbReference type="EMBL" id="CP086322">
    <property type="protein sequence ID" value="UQA91462.1"/>
    <property type="molecule type" value="Genomic_DNA"/>
</dbReference>
<organism evidence="3 4">
    <name type="scientific">Streptomyces halobius</name>
    <dbReference type="NCBI Taxonomy" id="2879846"/>
    <lineage>
        <taxon>Bacteria</taxon>
        <taxon>Bacillati</taxon>
        <taxon>Actinomycetota</taxon>
        <taxon>Actinomycetes</taxon>
        <taxon>Kitasatosporales</taxon>
        <taxon>Streptomycetaceae</taxon>
        <taxon>Streptomyces</taxon>
    </lineage>
</organism>
<dbReference type="InterPro" id="IPR007278">
    <property type="entry name" value="DUF397"/>
</dbReference>